<evidence type="ECO:0000256" key="1">
    <source>
        <dbReference type="SAM" id="MobiDB-lite"/>
    </source>
</evidence>
<dbReference type="Proteomes" id="UP000534286">
    <property type="component" value="Unassembled WGS sequence"/>
</dbReference>
<evidence type="ECO:0000313" key="2">
    <source>
        <dbReference type="EMBL" id="MBB4941666.1"/>
    </source>
</evidence>
<accession>A0A7W7S2B2</accession>
<keyword evidence="3" id="KW-1185">Reference proteome</keyword>
<comment type="caution">
    <text evidence="2">The sequence shown here is derived from an EMBL/GenBank/DDBJ whole genome shotgun (WGS) entry which is preliminary data.</text>
</comment>
<evidence type="ECO:0000313" key="3">
    <source>
        <dbReference type="Proteomes" id="UP000534286"/>
    </source>
</evidence>
<dbReference type="AlphaFoldDB" id="A0A7W7S2B2"/>
<protein>
    <submittedName>
        <fullName evidence="2">Uncharacterized protein</fullName>
    </submittedName>
</protein>
<sequence length="67" mass="7051">MIGRLEADGRRFLAMTAERVQQGAVDDGGEGAGVEPPLEDAGRVRPAVPLGEGDIERLEDDCDRGTG</sequence>
<organism evidence="2 3">
    <name type="scientific">Streptosporangium album</name>
    <dbReference type="NCBI Taxonomy" id="47479"/>
    <lineage>
        <taxon>Bacteria</taxon>
        <taxon>Bacillati</taxon>
        <taxon>Actinomycetota</taxon>
        <taxon>Actinomycetes</taxon>
        <taxon>Streptosporangiales</taxon>
        <taxon>Streptosporangiaceae</taxon>
        <taxon>Streptosporangium</taxon>
    </lineage>
</organism>
<proteinExistence type="predicted"/>
<feature type="region of interest" description="Disordered" evidence="1">
    <location>
        <begin position="21"/>
        <end position="67"/>
    </location>
</feature>
<name>A0A7W7S2B2_9ACTN</name>
<dbReference type="EMBL" id="JACHJU010000002">
    <property type="protein sequence ID" value="MBB4941666.1"/>
    <property type="molecule type" value="Genomic_DNA"/>
</dbReference>
<feature type="compositionally biased region" description="Acidic residues" evidence="1">
    <location>
        <begin position="57"/>
        <end position="67"/>
    </location>
</feature>
<gene>
    <name evidence="2" type="ORF">FHR32_006043</name>
</gene>
<reference evidence="2 3" key="1">
    <citation type="submission" date="2020-08" db="EMBL/GenBank/DDBJ databases">
        <title>Sequencing the genomes of 1000 actinobacteria strains.</title>
        <authorList>
            <person name="Klenk H.-P."/>
        </authorList>
    </citation>
    <scope>NUCLEOTIDE SEQUENCE [LARGE SCALE GENOMIC DNA]</scope>
    <source>
        <strain evidence="2 3">DSM 43023</strain>
    </source>
</reference>